<keyword evidence="8" id="KW-0472">Membrane</keyword>
<dbReference type="AlphaFoldDB" id="A0AAD9J380"/>
<evidence type="ECO:0000313" key="12">
    <source>
        <dbReference type="Proteomes" id="UP001208570"/>
    </source>
</evidence>
<dbReference type="PROSITE" id="PS51847">
    <property type="entry name" value="SMP"/>
    <property type="match status" value="1"/>
</dbReference>
<gene>
    <name evidence="11" type="ORF">LSH36_690g04058</name>
</gene>
<protein>
    <recommendedName>
        <fullName evidence="10">SMP-LTD domain-containing protein</fullName>
    </recommendedName>
</protein>
<evidence type="ECO:0000256" key="7">
    <source>
        <dbReference type="ARBA" id="ARBA00023121"/>
    </source>
</evidence>
<sequence length="428" mass="48607">MDNYDPVELKKKHYRSVMLRLQKTELSVVRLKKQYPRGAMWNELIPKRAPPDVLLTAYDVNGAQIYLLPADLKKHSTWSKKSPICIRVSERGATEQQDSGETLVLLARSSRDKETWFRLLVAAAAGRPLKRGQKCLIARNPTALDKHQTNSYLDYMSQVMPVSGLKLPATLGPSSLFSDGAEPHLVWMNALIKRCFWDFLEHEHKLALFQEKLQKKVSRLKVGPYLDPPVVKEVHPGHNVPVIHRTSKPYMNCRGLWIELDIAYYGGFSMSIETTYKLSKSGKRDPDSPSNTESSTDHWHKIGNKLQIPLKPSINLKKYMLHTKLADLSKLSLQVDVNHISGRLAVNIPHPPTDRIWIGFRTKPSLNLRARPCLAQKHIKLDAITDRIEHLLDKAFTRFIVMPNMHSIPVHVMSSEPSPIIGEPNATA</sequence>
<feature type="region of interest" description="Disordered" evidence="9">
    <location>
        <begin position="279"/>
        <end position="298"/>
    </location>
</feature>
<dbReference type="PANTHER" id="PTHR13466">
    <property type="entry name" value="TEX2 PROTEIN-RELATED"/>
    <property type="match status" value="1"/>
</dbReference>
<organism evidence="11 12">
    <name type="scientific">Paralvinella palmiformis</name>
    <dbReference type="NCBI Taxonomy" id="53620"/>
    <lineage>
        <taxon>Eukaryota</taxon>
        <taxon>Metazoa</taxon>
        <taxon>Spiralia</taxon>
        <taxon>Lophotrochozoa</taxon>
        <taxon>Annelida</taxon>
        <taxon>Polychaeta</taxon>
        <taxon>Sedentaria</taxon>
        <taxon>Canalipalpata</taxon>
        <taxon>Terebellida</taxon>
        <taxon>Terebelliformia</taxon>
        <taxon>Alvinellidae</taxon>
        <taxon>Paralvinella</taxon>
    </lineage>
</organism>
<dbReference type="GO" id="GO:0006869">
    <property type="term" value="P:lipid transport"/>
    <property type="evidence" value="ECO:0007669"/>
    <property type="project" value="UniProtKB-KW"/>
</dbReference>
<comment type="caution">
    <text evidence="11">The sequence shown here is derived from an EMBL/GenBank/DDBJ whole genome shotgun (WGS) entry which is preliminary data.</text>
</comment>
<evidence type="ECO:0000256" key="4">
    <source>
        <dbReference type="ARBA" id="ARBA00022824"/>
    </source>
</evidence>
<evidence type="ECO:0000256" key="9">
    <source>
        <dbReference type="SAM" id="MobiDB-lite"/>
    </source>
</evidence>
<keyword evidence="2" id="KW-0813">Transport</keyword>
<dbReference type="EMBL" id="JAODUP010000690">
    <property type="protein sequence ID" value="KAK2145292.1"/>
    <property type="molecule type" value="Genomic_DNA"/>
</dbReference>
<dbReference type="GO" id="GO:0005789">
    <property type="term" value="C:endoplasmic reticulum membrane"/>
    <property type="evidence" value="ECO:0007669"/>
    <property type="project" value="UniProtKB-SubCell"/>
</dbReference>
<name>A0AAD9J380_9ANNE</name>
<dbReference type="Proteomes" id="UP001208570">
    <property type="component" value="Unassembled WGS sequence"/>
</dbReference>
<evidence type="ECO:0000313" key="11">
    <source>
        <dbReference type="EMBL" id="KAK2145292.1"/>
    </source>
</evidence>
<evidence type="ECO:0000259" key="10">
    <source>
        <dbReference type="PROSITE" id="PS51847"/>
    </source>
</evidence>
<keyword evidence="3" id="KW-0812">Transmembrane</keyword>
<evidence type="ECO:0000256" key="8">
    <source>
        <dbReference type="ARBA" id="ARBA00023136"/>
    </source>
</evidence>
<keyword evidence="12" id="KW-1185">Reference proteome</keyword>
<dbReference type="PANTHER" id="PTHR13466:SF0">
    <property type="entry name" value="SMP-LTD DOMAIN-CONTAINING PROTEIN"/>
    <property type="match status" value="1"/>
</dbReference>
<keyword evidence="4" id="KW-0256">Endoplasmic reticulum</keyword>
<dbReference type="GO" id="GO:0008289">
    <property type="term" value="F:lipid binding"/>
    <property type="evidence" value="ECO:0007669"/>
    <property type="project" value="UniProtKB-KW"/>
</dbReference>
<evidence type="ECO:0000256" key="1">
    <source>
        <dbReference type="ARBA" id="ARBA00004586"/>
    </source>
</evidence>
<feature type="domain" description="SMP-LTD" evidence="10">
    <location>
        <begin position="181"/>
        <end position="411"/>
    </location>
</feature>
<evidence type="ECO:0000256" key="2">
    <source>
        <dbReference type="ARBA" id="ARBA00022448"/>
    </source>
</evidence>
<evidence type="ECO:0000256" key="3">
    <source>
        <dbReference type="ARBA" id="ARBA00022692"/>
    </source>
</evidence>
<reference evidence="11" key="1">
    <citation type="journal article" date="2023" name="Mol. Biol. Evol.">
        <title>Third-Generation Sequencing Reveals the Adaptive Role of the Epigenome in Three Deep-Sea Polychaetes.</title>
        <authorList>
            <person name="Perez M."/>
            <person name="Aroh O."/>
            <person name="Sun Y."/>
            <person name="Lan Y."/>
            <person name="Juniper S.K."/>
            <person name="Young C.R."/>
            <person name="Angers B."/>
            <person name="Qian P.Y."/>
        </authorList>
    </citation>
    <scope>NUCLEOTIDE SEQUENCE</scope>
    <source>
        <strain evidence="11">P08H-3</strain>
    </source>
</reference>
<keyword evidence="7" id="KW-0446">Lipid-binding</keyword>
<accession>A0AAD9J380</accession>
<keyword evidence="6" id="KW-0445">Lipid transport</keyword>
<proteinExistence type="predicted"/>
<evidence type="ECO:0000256" key="6">
    <source>
        <dbReference type="ARBA" id="ARBA00023055"/>
    </source>
</evidence>
<comment type="subcellular location">
    <subcellularLocation>
        <location evidence="1">Endoplasmic reticulum membrane</location>
    </subcellularLocation>
</comment>
<keyword evidence="5" id="KW-1133">Transmembrane helix</keyword>
<dbReference type="InterPro" id="IPR031468">
    <property type="entry name" value="SMP_LBD"/>
</dbReference>
<dbReference type="CDD" id="cd21675">
    <property type="entry name" value="SMP_TEX2"/>
    <property type="match status" value="1"/>
</dbReference>
<evidence type="ECO:0000256" key="5">
    <source>
        <dbReference type="ARBA" id="ARBA00022989"/>
    </source>
</evidence>